<gene>
    <name evidence="4" type="ORF">FQK23_03975</name>
</gene>
<dbReference type="EMBL" id="VMTY01000009">
    <property type="protein sequence ID" value="TVU57075.1"/>
    <property type="molecule type" value="Genomic_DNA"/>
</dbReference>
<dbReference type="InterPro" id="IPR050194">
    <property type="entry name" value="Glycosyltransferase_grp1"/>
</dbReference>
<dbReference type="PANTHER" id="PTHR45947:SF3">
    <property type="entry name" value="SULFOQUINOVOSYL TRANSFERASE SQD2"/>
    <property type="match status" value="1"/>
</dbReference>
<protein>
    <submittedName>
        <fullName evidence="4">Glycosyltransferase</fullName>
    </submittedName>
</protein>
<dbReference type="Pfam" id="PF13579">
    <property type="entry name" value="Glyco_trans_4_4"/>
    <property type="match status" value="1"/>
</dbReference>
<evidence type="ECO:0000313" key="5">
    <source>
        <dbReference type="Proteomes" id="UP000320531"/>
    </source>
</evidence>
<keyword evidence="1" id="KW-0328">Glycosyltransferase</keyword>
<evidence type="ECO:0000256" key="2">
    <source>
        <dbReference type="ARBA" id="ARBA00022679"/>
    </source>
</evidence>
<feature type="domain" description="Glycosyltransferase subfamily 4-like N-terminal" evidence="3">
    <location>
        <begin position="134"/>
        <end position="312"/>
    </location>
</feature>
<sequence length="506" mass="56605">MIRASIFERGCSLSCMVTFSIQQLMIDPLYFLERVLRRFSYSGQGLYSALTELGLEIDQTEALRKSGCYRDYLSTIESSRVRRIARHFTAKDVKEELEELTIGFTPSIRGSISQNPNMRILHYLTNSKPYTKSGYTERTESVLKAQSWAGLQPMAVTRLGYPAVIGKNQVATGEQQEEISVRHLIPAVFPWSRKRYRELAVRKLVQMIESEAIDVLHTTSSFKNALIVSEAAKISGIPWVYEVRGQLESTWLSKLPEPLQSMARHSDKYRCSQAQEIRAMNAAGGVVLLSETQRAALKARGLRNENISVIPNALDEKIHLFETGSSWVRKSLGLEGKRVVGIVTSVVAYEGIETLIEAGAAANNRPVLLIVGDGDDLPRLKQLARQFGIEDRVIFPGRVGQEEILDWYAAMDIFVVPRIDSEVTRLVTPLKSLKAQALGIPVIASDLPALREVTGGHAQYFEAGNAQELTRLLENMPAVSREARRFAAGRSWKANGQKYKDLYSKL</sequence>
<proteinExistence type="predicted"/>
<dbReference type="Pfam" id="PF13692">
    <property type="entry name" value="Glyco_trans_1_4"/>
    <property type="match status" value="1"/>
</dbReference>
<evidence type="ECO:0000313" key="4">
    <source>
        <dbReference type="EMBL" id="TVU57075.1"/>
    </source>
</evidence>
<dbReference type="Gene3D" id="3.40.50.2000">
    <property type="entry name" value="Glycogen Phosphorylase B"/>
    <property type="match status" value="2"/>
</dbReference>
<dbReference type="GO" id="GO:1901137">
    <property type="term" value="P:carbohydrate derivative biosynthetic process"/>
    <property type="evidence" value="ECO:0007669"/>
    <property type="project" value="UniProtKB-ARBA"/>
</dbReference>
<name>A0A558GJN7_9CORY</name>
<dbReference type="InterPro" id="IPR028098">
    <property type="entry name" value="Glyco_trans_4-like_N"/>
</dbReference>
<organism evidence="4 5">
    <name type="scientific">Corynebacterium aurimucosum</name>
    <dbReference type="NCBI Taxonomy" id="169292"/>
    <lineage>
        <taxon>Bacteria</taxon>
        <taxon>Bacillati</taxon>
        <taxon>Actinomycetota</taxon>
        <taxon>Actinomycetes</taxon>
        <taxon>Mycobacteriales</taxon>
        <taxon>Corynebacteriaceae</taxon>
        <taxon>Corynebacterium</taxon>
    </lineage>
</organism>
<keyword evidence="2 4" id="KW-0808">Transferase</keyword>
<dbReference type="AlphaFoldDB" id="A0A558GJN7"/>
<dbReference type="SUPFAM" id="SSF53756">
    <property type="entry name" value="UDP-Glycosyltransferase/glycogen phosphorylase"/>
    <property type="match status" value="1"/>
</dbReference>
<reference evidence="4 5" key="1">
    <citation type="submission" date="2019-07" db="EMBL/GenBank/DDBJ databases">
        <title>Draft genome of C. aurimucosum strain 14-2523.</title>
        <authorList>
            <person name="Pacheco L.G.C."/>
            <person name="Aguiar E.R.G.R."/>
            <person name="Navas J."/>
            <person name="Santos C.S."/>
            <person name="Rocha D.J.P.G."/>
        </authorList>
    </citation>
    <scope>NUCLEOTIDE SEQUENCE [LARGE SCALE GENOMIC DNA]</scope>
    <source>
        <strain evidence="4 5">14-2523</strain>
    </source>
</reference>
<evidence type="ECO:0000259" key="3">
    <source>
        <dbReference type="Pfam" id="PF13579"/>
    </source>
</evidence>
<accession>A0A558GJN7</accession>
<dbReference type="PANTHER" id="PTHR45947">
    <property type="entry name" value="SULFOQUINOVOSYL TRANSFERASE SQD2"/>
    <property type="match status" value="1"/>
</dbReference>
<dbReference type="GO" id="GO:1903509">
    <property type="term" value="P:liposaccharide metabolic process"/>
    <property type="evidence" value="ECO:0007669"/>
    <property type="project" value="UniProtKB-ARBA"/>
</dbReference>
<dbReference type="Proteomes" id="UP000320531">
    <property type="component" value="Unassembled WGS sequence"/>
</dbReference>
<dbReference type="GO" id="GO:0016757">
    <property type="term" value="F:glycosyltransferase activity"/>
    <property type="evidence" value="ECO:0007669"/>
    <property type="project" value="UniProtKB-KW"/>
</dbReference>
<comment type="caution">
    <text evidence="4">The sequence shown here is derived from an EMBL/GenBank/DDBJ whole genome shotgun (WGS) entry which is preliminary data.</text>
</comment>
<evidence type="ECO:0000256" key="1">
    <source>
        <dbReference type="ARBA" id="ARBA00022676"/>
    </source>
</evidence>